<proteinExistence type="predicted"/>
<feature type="domain" description="DUF4185" evidence="2">
    <location>
        <begin position="35"/>
        <end position="359"/>
    </location>
</feature>
<evidence type="ECO:0000313" key="3">
    <source>
        <dbReference type="EMBL" id="BBY83117.1"/>
    </source>
</evidence>
<sequence>MPDEPSIGRAAGHGLRRTERPSLPLRDGKVVDLTGPGRTDRWGVTCTDLGASVVAPNGKLVSVFGDTFSGAKVGQGDWRSPVVLIGTGDANHEIVYERAGGADPDYARQPWHYVHDSASSGWRRGGISTVIPSDLLCVGDSIYLHAIVNRGFGTVIWTEIWRSDDSGVSWTHLGENAKFPADLHNGHAQCWSWDHDPDDGWVYVVATGFQRDKGIILMRVRPDDIGDRSRYVSWGFTDGHWRWGAAATPITPAGEKWGELTFRRVAKRKWVLGGFLASAYALGYRVVDSPVANMHTTPLQTPVVGSAWSGENHRNNEVAQLYGGYLLPGSRFDVDGGFGLVVSQWHTAAGWPYRAMQFKGALRDTTDTETPFDPIDL</sequence>
<dbReference type="EMBL" id="AP022599">
    <property type="protein sequence ID" value="BBY83117.1"/>
    <property type="molecule type" value="Genomic_DNA"/>
</dbReference>
<reference evidence="3 4" key="1">
    <citation type="journal article" date="2019" name="Emerg. Microbes Infect.">
        <title>Comprehensive subspecies identification of 175 nontuberculous mycobacteria species based on 7547 genomic profiles.</title>
        <authorList>
            <person name="Matsumoto Y."/>
            <person name="Kinjo T."/>
            <person name="Motooka D."/>
            <person name="Nabeya D."/>
            <person name="Jung N."/>
            <person name="Uechi K."/>
            <person name="Horii T."/>
            <person name="Iida T."/>
            <person name="Fujita J."/>
            <person name="Nakamura S."/>
        </authorList>
    </citation>
    <scope>NUCLEOTIDE SEQUENCE [LARGE SCALE GENOMIC DNA]</scope>
    <source>
        <strain evidence="3 4">JCM 6370</strain>
    </source>
</reference>
<organism evidence="3 4">
    <name type="scientific">Mycolicibacterium pulveris</name>
    <name type="common">Mycobacterium pulveris</name>
    <dbReference type="NCBI Taxonomy" id="36813"/>
    <lineage>
        <taxon>Bacteria</taxon>
        <taxon>Bacillati</taxon>
        <taxon>Actinomycetota</taxon>
        <taxon>Actinomycetes</taxon>
        <taxon>Mycobacteriales</taxon>
        <taxon>Mycobacteriaceae</taxon>
        <taxon>Mycolicibacterium</taxon>
    </lineage>
</organism>
<accession>A0A7I7UP46</accession>
<dbReference type="Pfam" id="PF13810">
    <property type="entry name" value="DUF4185"/>
    <property type="match status" value="1"/>
</dbReference>
<evidence type="ECO:0000259" key="2">
    <source>
        <dbReference type="Pfam" id="PF13810"/>
    </source>
</evidence>
<feature type="region of interest" description="Disordered" evidence="1">
    <location>
        <begin position="1"/>
        <end position="23"/>
    </location>
</feature>
<name>A0A7I7UP46_MYCPV</name>
<dbReference type="AlphaFoldDB" id="A0A7I7UP46"/>
<evidence type="ECO:0000256" key="1">
    <source>
        <dbReference type="SAM" id="MobiDB-lite"/>
    </source>
</evidence>
<dbReference type="InterPro" id="IPR025442">
    <property type="entry name" value="DUF4185"/>
</dbReference>
<gene>
    <name evidence="3" type="ORF">MPUL_42750</name>
</gene>
<evidence type="ECO:0000313" key="4">
    <source>
        <dbReference type="Proteomes" id="UP000467252"/>
    </source>
</evidence>
<protein>
    <recommendedName>
        <fullName evidence="2">DUF4185 domain-containing protein</fullName>
    </recommendedName>
</protein>
<keyword evidence="4" id="KW-1185">Reference proteome</keyword>
<dbReference type="Proteomes" id="UP000467252">
    <property type="component" value="Chromosome"/>
</dbReference>